<evidence type="ECO:0000256" key="1">
    <source>
        <dbReference type="ARBA" id="ARBA00022490"/>
    </source>
</evidence>
<dbReference type="Pfam" id="PF00398">
    <property type="entry name" value="RrnaAD"/>
    <property type="match status" value="1"/>
</dbReference>
<dbReference type="CDD" id="cd02440">
    <property type="entry name" value="AdoMet_MTases"/>
    <property type="match status" value="1"/>
</dbReference>
<dbReference type="PROSITE" id="PS51689">
    <property type="entry name" value="SAM_RNA_A_N6_MT"/>
    <property type="match status" value="1"/>
</dbReference>
<evidence type="ECO:0000259" key="9">
    <source>
        <dbReference type="SMART" id="SM00650"/>
    </source>
</evidence>
<dbReference type="PANTHER" id="PTHR11727">
    <property type="entry name" value="DIMETHYLADENOSINE TRANSFERASE"/>
    <property type="match status" value="1"/>
</dbReference>
<proteinExistence type="inferred from homology"/>
<feature type="binding site" evidence="7 8">
    <location>
        <position position="102"/>
    </location>
    <ligand>
        <name>S-adenosyl-L-methionine</name>
        <dbReference type="ChEBI" id="CHEBI:59789"/>
    </ligand>
</feature>
<feature type="binding site" evidence="7 8">
    <location>
        <position position="127"/>
    </location>
    <ligand>
        <name>S-adenosyl-L-methionine</name>
        <dbReference type="ChEBI" id="CHEBI:59789"/>
    </ligand>
</feature>
<dbReference type="InterPro" id="IPR020598">
    <property type="entry name" value="rRNA_Ade_methylase_Trfase_N"/>
</dbReference>
<feature type="domain" description="Ribosomal RNA adenine methylase transferase N-terminal" evidence="9">
    <location>
        <begin position="36"/>
        <end position="212"/>
    </location>
</feature>
<accession>A0ABW2V928</accession>
<evidence type="ECO:0000313" key="11">
    <source>
        <dbReference type="Proteomes" id="UP001596528"/>
    </source>
</evidence>
<dbReference type="InterPro" id="IPR023165">
    <property type="entry name" value="rRNA_Ade_diMease-like_C"/>
</dbReference>
<comment type="function">
    <text evidence="7">Specifically dimethylates two adjacent adenosines (A1518 and A1519) in the loop of a conserved hairpin near the 3'-end of 16S rRNA in the 30S particle. May play a critical role in biogenesis of 30S subunits.</text>
</comment>
<evidence type="ECO:0000256" key="8">
    <source>
        <dbReference type="PROSITE-ProRule" id="PRU01026"/>
    </source>
</evidence>
<dbReference type="RefSeq" id="WP_138790343.1">
    <property type="nucleotide sequence ID" value="NZ_JBHTGQ010000042.1"/>
</dbReference>
<dbReference type="NCBIfam" id="TIGR00755">
    <property type="entry name" value="ksgA"/>
    <property type="match status" value="1"/>
</dbReference>
<dbReference type="GO" id="GO:0052908">
    <property type="term" value="F:16S rRNA (adenine(1518)-N(6)/adenine(1519)-N(6))-dimethyltransferase activity"/>
    <property type="evidence" value="ECO:0007669"/>
    <property type="project" value="UniProtKB-EC"/>
</dbReference>
<dbReference type="Proteomes" id="UP001596528">
    <property type="component" value="Unassembled WGS sequence"/>
</dbReference>
<keyword evidence="11" id="KW-1185">Reference proteome</keyword>
<keyword evidence="4 7" id="KW-0808">Transferase</keyword>
<evidence type="ECO:0000313" key="10">
    <source>
        <dbReference type="EMBL" id="MFC7751404.1"/>
    </source>
</evidence>
<dbReference type="Gene3D" id="3.40.50.150">
    <property type="entry name" value="Vaccinia Virus protein VP39"/>
    <property type="match status" value="1"/>
</dbReference>
<comment type="catalytic activity">
    <reaction evidence="7">
        <text>adenosine(1518)/adenosine(1519) in 16S rRNA + 4 S-adenosyl-L-methionine = N(6)-dimethyladenosine(1518)/N(6)-dimethyladenosine(1519) in 16S rRNA + 4 S-adenosyl-L-homocysteine + 4 H(+)</text>
        <dbReference type="Rhea" id="RHEA:19609"/>
        <dbReference type="Rhea" id="RHEA-COMP:10232"/>
        <dbReference type="Rhea" id="RHEA-COMP:10233"/>
        <dbReference type="ChEBI" id="CHEBI:15378"/>
        <dbReference type="ChEBI" id="CHEBI:57856"/>
        <dbReference type="ChEBI" id="CHEBI:59789"/>
        <dbReference type="ChEBI" id="CHEBI:74411"/>
        <dbReference type="ChEBI" id="CHEBI:74493"/>
        <dbReference type="EC" id="2.1.1.182"/>
    </reaction>
</comment>
<organism evidence="10 11">
    <name type="scientific">Paenibacillus thermoaerophilus</name>
    <dbReference type="NCBI Taxonomy" id="1215385"/>
    <lineage>
        <taxon>Bacteria</taxon>
        <taxon>Bacillati</taxon>
        <taxon>Bacillota</taxon>
        <taxon>Bacilli</taxon>
        <taxon>Bacillales</taxon>
        <taxon>Paenibacillaceae</taxon>
        <taxon>Paenibacillus</taxon>
    </lineage>
</organism>
<reference evidence="11" key="1">
    <citation type="journal article" date="2019" name="Int. J. Syst. Evol. Microbiol.">
        <title>The Global Catalogue of Microorganisms (GCM) 10K type strain sequencing project: providing services to taxonomists for standard genome sequencing and annotation.</title>
        <authorList>
            <consortium name="The Broad Institute Genomics Platform"/>
            <consortium name="The Broad Institute Genome Sequencing Center for Infectious Disease"/>
            <person name="Wu L."/>
            <person name="Ma J."/>
        </authorList>
    </citation>
    <scope>NUCLEOTIDE SEQUENCE [LARGE SCALE GENOMIC DNA]</scope>
    <source>
        <strain evidence="11">JCM 18657</strain>
    </source>
</reference>
<dbReference type="PROSITE" id="PS01131">
    <property type="entry name" value="RRNA_A_DIMETH"/>
    <property type="match status" value="1"/>
</dbReference>
<dbReference type="EMBL" id="JBHTGQ010000042">
    <property type="protein sequence ID" value="MFC7751404.1"/>
    <property type="molecule type" value="Genomic_DNA"/>
</dbReference>
<dbReference type="InterPro" id="IPR001737">
    <property type="entry name" value="KsgA/Erm"/>
</dbReference>
<keyword evidence="2 7" id="KW-0698">rRNA processing</keyword>
<evidence type="ECO:0000256" key="6">
    <source>
        <dbReference type="ARBA" id="ARBA00022884"/>
    </source>
</evidence>
<dbReference type="HAMAP" id="MF_00607">
    <property type="entry name" value="16SrRNA_methyltr_A"/>
    <property type="match status" value="1"/>
</dbReference>
<feature type="binding site" evidence="7 8">
    <location>
        <position position="77"/>
    </location>
    <ligand>
        <name>S-adenosyl-L-methionine</name>
        <dbReference type="ChEBI" id="CHEBI:59789"/>
    </ligand>
</feature>
<dbReference type="EC" id="2.1.1.182" evidence="7"/>
<gene>
    <name evidence="7 10" type="primary">rsmA</name>
    <name evidence="7" type="synonym">ksgA</name>
    <name evidence="10" type="ORF">ACFQWB_15905</name>
</gene>
<dbReference type="SUPFAM" id="SSF53335">
    <property type="entry name" value="S-adenosyl-L-methionine-dependent methyltransferases"/>
    <property type="match status" value="1"/>
</dbReference>
<comment type="caution">
    <text evidence="10">The sequence shown here is derived from an EMBL/GenBank/DDBJ whole genome shotgun (WGS) entry which is preliminary data.</text>
</comment>
<comment type="similarity">
    <text evidence="7">Belongs to the class I-like SAM-binding methyltransferase superfamily. rRNA adenine N(6)-methyltransferase family. RsmA subfamily.</text>
</comment>
<evidence type="ECO:0000256" key="2">
    <source>
        <dbReference type="ARBA" id="ARBA00022552"/>
    </source>
</evidence>
<evidence type="ECO:0000256" key="7">
    <source>
        <dbReference type="HAMAP-Rule" id="MF_00607"/>
    </source>
</evidence>
<feature type="binding site" evidence="7 8">
    <location>
        <position position="56"/>
    </location>
    <ligand>
        <name>S-adenosyl-L-methionine</name>
        <dbReference type="ChEBI" id="CHEBI:59789"/>
    </ligand>
</feature>
<dbReference type="InterPro" id="IPR020596">
    <property type="entry name" value="rRNA_Ade_Mease_Trfase_CS"/>
</dbReference>
<keyword evidence="1 7" id="KW-0963">Cytoplasm</keyword>
<evidence type="ECO:0000256" key="3">
    <source>
        <dbReference type="ARBA" id="ARBA00022603"/>
    </source>
</evidence>
<keyword evidence="3 7" id="KW-0489">Methyltransferase</keyword>
<dbReference type="SMART" id="SM00650">
    <property type="entry name" value="rADc"/>
    <property type="match status" value="1"/>
</dbReference>
<evidence type="ECO:0000256" key="5">
    <source>
        <dbReference type="ARBA" id="ARBA00022691"/>
    </source>
</evidence>
<comment type="subcellular location">
    <subcellularLocation>
        <location evidence="7">Cytoplasm</location>
    </subcellularLocation>
</comment>
<feature type="binding site" evidence="7 8">
    <location>
        <position position="31"/>
    </location>
    <ligand>
        <name>S-adenosyl-L-methionine</name>
        <dbReference type="ChEBI" id="CHEBI:59789"/>
    </ligand>
</feature>
<sequence length="295" mass="32446">MAQDIAAPSRTHGILKKYGLSAKKSLGQNFLTDLNILRKIAEAAELGPEDGALEIGPGLGALTEHLARKAGRVAAVELDDRLLPVLRETLAPYPQVRVIHGDVLKLDLARLWEECFADCHSVSVAANLPYYITTPILMKLIESGLPFRHIVVMIQKEVADRIAARPGSKDYGSLSVAIQFYCETETVTRVPPSVFVPQPNVESAVIRLTRRAEPAVRVSDEAWFFRVVQASFAQRRKTLANNLLGVFMPKGERARLEALLAEVGIAPGRRGETLSMDEFARLSERLKAEAEGRAD</sequence>
<dbReference type="InterPro" id="IPR029063">
    <property type="entry name" value="SAM-dependent_MTases_sf"/>
</dbReference>
<keyword evidence="6 7" id="KW-0694">RNA-binding</keyword>
<dbReference type="Gene3D" id="1.10.8.100">
    <property type="entry name" value="Ribosomal RNA adenine dimethylase-like, domain 2"/>
    <property type="match status" value="1"/>
</dbReference>
<feature type="binding site" evidence="7 8">
    <location>
        <position position="29"/>
    </location>
    <ligand>
        <name>S-adenosyl-L-methionine</name>
        <dbReference type="ChEBI" id="CHEBI:59789"/>
    </ligand>
</feature>
<name>A0ABW2V928_9BACL</name>
<evidence type="ECO:0000256" key="4">
    <source>
        <dbReference type="ARBA" id="ARBA00022679"/>
    </source>
</evidence>
<dbReference type="InterPro" id="IPR011530">
    <property type="entry name" value="rRNA_adenine_dimethylase"/>
</dbReference>
<protein>
    <recommendedName>
        <fullName evidence="7">Ribosomal RNA small subunit methyltransferase A</fullName>
        <ecNumber evidence="7">2.1.1.182</ecNumber>
    </recommendedName>
    <alternativeName>
        <fullName evidence="7">16S rRNA (adenine(1518)-N(6)/adenine(1519)-N(6))-dimethyltransferase</fullName>
    </alternativeName>
    <alternativeName>
        <fullName evidence="7">16S rRNA dimethyladenosine transferase</fullName>
    </alternativeName>
    <alternativeName>
        <fullName evidence="7">16S rRNA dimethylase</fullName>
    </alternativeName>
    <alternativeName>
        <fullName evidence="7">S-adenosylmethionine-6-N', N'-adenosyl(rRNA) dimethyltransferase</fullName>
    </alternativeName>
</protein>
<keyword evidence="5 7" id="KW-0949">S-adenosyl-L-methionine</keyword>
<dbReference type="PANTHER" id="PTHR11727:SF7">
    <property type="entry name" value="DIMETHYLADENOSINE TRANSFERASE-RELATED"/>
    <property type="match status" value="1"/>
</dbReference>